<reference evidence="3" key="1">
    <citation type="journal article" date="2019" name="Int. J. Syst. Evol. Microbiol.">
        <title>The Global Catalogue of Microorganisms (GCM) 10K type strain sequencing project: providing services to taxonomists for standard genome sequencing and annotation.</title>
        <authorList>
            <consortium name="The Broad Institute Genomics Platform"/>
            <consortium name="The Broad Institute Genome Sequencing Center for Infectious Disease"/>
            <person name="Wu L."/>
            <person name="Ma J."/>
        </authorList>
    </citation>
    <scope>NUCLEOTIDE SEQUENCE [LARGE SCALE GENOMIC DNA]</scope>
    <source>
        <strain evidence="3">CGMCC 1.12470</strain>
    </source>
</reference>
<protein>
    <submittedName>
        <fullName evidence="2">Uncharacterized protein</fullName>
    </submittedName>
</protein>
<dbReference type="Proteomes" id="UP001597261">
    <property type="component" value="Unassembled WGS sequence"/>
</dbReference>
<evidence type="ECO:0000313" key="3">
    <source>
        <dbReference type="Proteomes" id="UP001597261"/>
    </source>
</evidence>
<feature type="compositionally biased region" description="Basic and acidic residues" evidence="1">
    <location>
        <begin position="1"/>
        <end position="10"/>
    </location>
</feature>
<evidence type="ECO:0000313" key="2">
    <source>
        <dbReference type="EMBL" id="MFD1659536.1"/>
    </source>
</evidence>
<comment type="caution">
    <text evidence="2">The sequence shown here is derived from an EMBL/GenBank/DDBJ whole genome shotgun (WGS) entry which is preliminary data.</text>
</comment>
<dbReference type="RefSeq" id="WP_381082776.1">
    <property type="nucleotide sequence ID" value="NZ_JBHUDX010000041.1"/>
</dbReference>
<dbReference type="EMBL" id="JBHUDX010000041">
    <property type="protein sequence ID" value="MFD1659536.1"/>
    <property type="molecule type" value="Genomic_DNA"/>
</dbReference>
<feature type="region of interest" description="Disordered" evidence="1">
    <location>
        <begin position="1"/>
        <end position="21"/>
    </location>
</feature>
<organism evidence="2 3">
    <name type="scientific">Streptomyces caeni</name>
    <dbReference type="NCBI Taxonomy" id="2307231"/>
    <lineage>
        <taxon>Bacteria</taxon>
        <taxon>Bacillati</taxon>
        <taxon>Actinomycetota</taxon>
        <taxon>Actinomycetes</taxon>
        <taxon>Kitasatosporales</taxon>
        <taxon>Streptomycetaceae</taxon>
        <taxon>Streptomyces</taxon>
    </lineage>
</organism>
<name>A0ABW4IRG0_9ACTN</name>
<gene>
    <name evidence="2" type="ORF">ACFSL4_15340</name>
</gene>
<proteinExistence type="predicted"/>
<keyword evidence="3" id="KW-1185">Reference proteome</keyword>
<accession>A0ABW4IRG0</accession>
<sequence length="85" mass="9642">MDRGTWRSEDGDSGQDHFATAETDRLLTYDMSRPHQIRISFPPEDIEAVRRRLFAAVREMRCEVVQHSALGGVPLPAWDASDKDA</sequence>
<evidence type="ECO:0000256" key="1">
    <source>
        <dbReference type="SAM" id="MobiDB-lite"/>
    </source>
</evidence>